<dbReference type="SUPFAM" id="SSF51735">
    <property type="entry name" value="NAD(P)-binding Rossmann-fold domains"/>
    <property type="match status" value="1"/>
</dbReference>
<dbReference type="PRINTS" id="PR00081">
    <property type="entry name" value="GDHRDH"/>
</dbReference>
<dbReference type="InterPro" id="IPR036291">
    <property type="entry name" value="NAD(P)-bd_dom_sf"/>
</dbReference>
<proteinExistence type="inferred from homology"/>
<dbReference type="Proteomes" id="UP001302274">
    <property type="component" value="Unassembled WGS sequence"/>
</dbReference>
<dbReference type="PANTHER" id="PTHR42760:SF133">
    <property type="entry name" value="3-OXOACYL-[ACYL-CARRIER-PROTEIN] REDUCTASE"/>
    <property type="match status" value="1"/>
</dbReference>
<evidence type="ECO:0000313" key="4">
    <source>
        <dbReference type="Proteomes" id="UP001302274"/>
    </source>
</evidence>
<dbReference type="EMBL" id="JAYGJQ010000002">
    <property type="protein sequence ID" value="MEA9356620.1"/>
    <property type="molecule type" value="Genomic_DNA"/>
</dbReference>
<dbReference type="Pfam" id="PF13561">
    <property type="entry name" value="adh_short_C2"/>
    <property type="match status" value="1"/>
</dbReference>
<evidence type="ECO:0000256" key="1">
    <source>
        <dbReference type="ARBA" id="ARBA00006484"/>
    </source>
</evidence>
<keyword evidence="4" id="KW-1185">Reference proteome</keyword>
<dbReference type="PANTHER" id="PTHR42760">
    <property type="entry name" value="SHORT-CHAIN DEHYDROGENASES/REDUCTASES FAMILY MEMBER"/>
    <property type="match status" value="1"/>
</dbReference>
<name>A0ABU5VU79_9BACT</name>
<dbReference type="Gene3D" id="3.40.50.720">
    <property type="entry name" value="NAD(P)-binding Rossmann-like Domain"/>
    <property type="match status" value="1"/>
</dbReference>
<sequence>MKGLKVGLIGYGLIGKAIHESLKKEGVEVFIFDKAFIAESNFFETDITSTSVLENTIDDLHAKNIKLNAVVNCSYPRTKSYGQKLEDVTIESFNENVSVHLGGYFNVMKQFGMYFKKNGGGSIVSFSSVYGVNAPRFDIYEQEKFTMPVEYSAIKSAVIHMTKYMAAYFKGKDVRFNVLSPGGVFSGHEESFVKAYGKYSLSSRGGMLDPQDLTGAVKFLVSNESKYVNGQNLIVDDGWTL</sequence>
<accession>A0ABU5VU79</accession>
<organism evidence="3 4">
    <name type="scientific">Bacteriovorax antarcticus</name>
    <dbReference type="NCBI Taxonomy" id="3088717"/>
    <lineage>
        <taxon>Bacteria</taxon>
        <taxon>Pseudomonadati</taxon>
        <taxon>Bdellovibrionota</taxon>
        <taxon>Bacteriovoracia</taxon>
        <taxon>Bacteriovoracales</taxon>
        <taxon>Bacteriovoracaceae</taxon>
        <taxon>Bacteriovorax</taxon>
    </lineage>
</organism>
<dbReference type="InterPro" id="IPR002347">
    <property type="entry name" value="SDR_fam"/>
</dbReference>
<reference evidence="3 4" key="1">
    <citation type="submission" date="2023-11" db="EMBL/GenBank/DDBJ databases">
        <title>A Novel Polar Bacteriovorax (B. antarcticus) Isolated from the Biocrust in Antarctica.</title>
        <authorList>
            <person name="Mun W."/>
            <person name="Choi S.Y."/>
            <person name="Mitchell R.J."/>
        </authorList>
    </citation>
    <scope>NUCLEOTIDE SEQUENCE [LARGE SCALE GENOMIC DNA]</scope>
    <source>
        <strain evidence="3 4">PP10</strain>
    </source>
</reference>
<protein>
    <submittedName>
        <fullName evidence="3">SDR family oxidoreductase</fullName>
    </submittedName>
</protein>
<keyword evidence="2" id="KW-0560">Oxidoreductase</keyword>
<comment type="caution">
    <text evidence="3">The sequence shown here is derived from an EMBL/GenBank/DDBJ whole genome shotgun (WGS) entry which is preliminary data.</text>
</comment>
<dbReference type="RefSeq" id="WP_323576428.1">
    <property type="nucleotide sequence ID" value="NZ_JAYGJQ010000002.1"/>
</dbReference>
<evidence type="ECO:0000313" key="3">
    <source>
        <dbReference type="EMBL" id="MEA9356620.1"/>
    </source>
</evidence>
<comment type="similarity">
    <text evidence="1">Belongs to the short-chain dehydrogenases/reductases (SDR) family.</text>
</comment>
<evidence type="ECO:0000256" key="2">
    <source>
        <dbReference type="ARBA" id="ARBA00023002"/>
    </source>
</evidence>
<gene>
    <name evidence="3" type="ORF">SHI21_10410</name>
</gene>